<name>A0A1I1P7L3_9RHOB</name>
<dbReference type="EMBL" id="FOLG01000014">
    <property type="protein sequence ID" value="SFD05582.1"/>
    <property type="molecule type" value="Genomic_DNA"/>
</dbReference>
<sequence length="152" mass="16448">MTNWENTMYRLISTLAAGCFALALPAAAQEAVLHDFDGSFDDATFAVESAIVGQGLVVDYVSHTGEMLNRTGEDVGSDVKIFDAADIFLFCSAVVSRSVMEADPMNVIHCPYNIFVLERDGKVQVGHRTYPEGPMQEVQALLDGIVKEAVGD</sequence>
<keyword evidence="1" id="KW-0732">Signal</keyword>
<dbReference type="Pfam" id="PF03625">
    <property type="entry name" value="DUF302"/>
    <property type="match status" value="1"/>
</dbReference>
<feature type="signal peptide" evidence="1">
    <location>
        <begin position="1"/>
        <end position="28"/>
    </location>
</feature>
<dbReference type="InterPro" id="IPR035923">
    <property type="entry name" value="TT1751-like_sf"/>
</dbReference>
<dbReference type="SUPFAM" id="SSF103247">
    <property type="entry name" value="TT1751-like"/>
    <property type="match status" value="1"/>
</dbReference>
<evidence type="ECO:0000313" key="4">
    <source>
        <dbReference type="Proteomes" id="UP000198728"/>
    </source>
</evidence>
<organism evidence="3 4">
    <name type="scientific">Tropicimonas isoalkanivorans</name>
    <dbReference type="NCBI Taxonomy" id="441112"/>
    <lineage>
        <taxon>Bacteria</taxon>
        <taxon>Pseudomonadati</taxon>
        <taxon>Pseudomonadota</taxon>
        <taxon>Alphaproteobacteria</taxon>
        <taxon>Rhodobacterales</taxon>
        <taxon>Roseobacteraceae</taxon>
        <taxon>Tropicimonas</taxon>
    </lineage>
</organism>
<evidence type="ECO:0000256" key="1">
    <source>
        <dbReference type="SAM" id="SignalP"/>
    </source>
</evidence>
<evidence type="ECO:0000259" key="2">
    <source>
        <dbReference type="Pfam" id="PF03625"/>
    </source>
</evidence>
<dbReference type="Gene3D" id="3.30.310.70">
    <property type="entry name" value="TT1751-like domain"/>
    <property type="match status" value="1"/>
</dbReference>
<dbReference type="AlphaFoldDB" id="A0A1I1P7L3"/>
<keyword evidence="4" id="KW-1185">Reference proteome</keyword>
<dbReference type="STRING" id="441112.SAMN04488094_11433"/>
<evidence type="ECO:0000313" key="3">
    <source>
        <dbReference type="EMBL" id="SFD05582.1"/>
    </source>
</evidence>
<dbReference type="RefSeq" id="WP_425445205.1">
    <property type="nucleotide sequence ID" value="NZ_FOLG01000014.1"/>
</dbReference>
<proteinExistence type="predicted"/>
<dbReference type="InterPro" id="IPR005180">
    <property type="entry name" value="DUF302"/>
</dbReference>
<reference evidence="3 4" key="1">
    <citation type="submission" date="2016-10" db="EMBL/GenBank/DDBJ databases">
        <authorList>
            <person name="de Groot N.N."/>
        </authorList>
    </citation>
    <scope>NUCLEOTIDE SEQUENCE [LARGE SCALE GENOMIC DNA]</scope>
    <source>
        <strain evidence="3 4">DSM 19548</strain>
    </source>
</reference>
<accession>A0A1I1P7L3</accession>
<protein>
    <submittedName>
        <fullName evidence="3">Uncharacterized conserved protein, DUF302 family</fullName>
    </submittedName>
</protein>
<gene>
    <name evidence="3" type="ORF">SAMN04488094_11433</name>
</gene>
<feature type="chain" id="PRO_5011435353" evidence="1">
    <location>
        <begin position="29"/>
        <end position="152"/>
    </location>
</feature>
<dbReference type="Proteomes" id="UP000198728">
    <property type="component" value="Unassembled WGS sequence"/>
</dbReference>
<feature type="domain" description="DUF302" evidence="2">
    <location>
        <begin position="82"/>
        <end position="126"/>
    </location>
</feature>